<dbReference type="FunFam" id="3.30.300.20:FF:000002">
    <property type="entry name" value="Transcription termination/antitermination protein NusA"/>
    <property type="match status" value="1"/>
</dbReference>
<dbReference type="InterPro" id="IPR030842">
    <property type="entry name" value="TF_NusA_bacterial"/>
</dbReference>
<keyword evidence="2 7" id="KW-0963">Cytoplasm</keyword>
<feature type="compositionally biased region" description="Low complexity" evidence="8">
    <location>
        <begin position="393"/>
        <end position="409"/>
    </location>
</feature>
<dbReference type="PROSITE" id="PS50126">
    <property type="entry name" value="S1"/>
    <property type="match status" value="1"/>
</dbReference>
<dbReference type="Pfam" id="PF08529">
    <property type="entry name" value="NusA_N"/>
    <property type="match status" value="2"/>
</dbReference>
<feature type="compositionally biased region" description="Acidic residues" evidence="8">
    <location>
        <begin position="508"/>
        <end position="518"/>
    </location>
</feature>
<dbReference type="InterPro" id="IPR003029">
    <property type="entry name" value="S1_domain"/>
</dbReference>
<dbReference type="GO" id="GO:0003723">
    <property type="term" value="F:RNA binding"/>
    <property type="evidence" value="ECO:0007669"/>
    <property type="project" value="UniProtKB-UniRule"/>
</dbReference>
<evidence type="ECO:0000256" key="1">
    <source>
        <dbReference type="ARBA" id="ARBA00022472"/>
    </source>
</evidence>
<feature type="compositionally biased region" description="Acidic residues" evidence="8">
    <location>
        <begin position="442"/>
        <end position="464"/>
    </location>
</feature>
<dbReference type="SMART" id="SM00322">
    <property type="entry name" value="KH"/>
    <property type="match status" value="2"/>
</dbReference>
<keyword evidence="6 7" id="KW-0804">Transcription</keyword>
<evidence type="ECO:0000256" key="7">
    <source>
        <dbReference type="HAMAP-Rule" id="MF_00945"/>
    </source>
</evidence>
<protein>
    <recommendedName>
        <fullName evidence="7">Transcription termination/antitermination protein NusA</fullName>
    </recommendedName>
</protein>
<dbReference type="GO" id="GO:0003700">
    <property type="term" value="F:DNA-binding transcription factor activity"/>
    <property type="evidence" value="ECO:0007669"/>
    <property type="project" value="InterPro"/>
</dbReference>
<keyword evidence="11" id="KW-1185">Reference proteome</keyword>
<dbReference type="CDD" id="cd02134">
    <property type="entry name" value="KH-II_NusA_rpt1"/>
    <property type="match status" value="1"/>
</dbReference>
<dbReference type="SUPFAM" id="SSF54814">
    <property type="entry name" value="Prokaryotic type KH domain (KH-domain type II)"/>
    <property type="match status" value="2"/>
</dbReference>
<evidence type="ECO:0000256" key="5">
    <source>
        <dbReference type="ARBA" id="ARBA00023015"/>
    </source>
</evidence>
<dbReference type="InterPro" id="IPR025249">
    <property type="entry name" value="TF_NusA_KH_1st"/>
</dbReference>
<dbReference type="HAMAP" id="MF_00945_B">
    <property type="entry name" value="NusA_B"/>
    <property type="match status" value="1"/>
</dbReference>
<reference evidence="10 11" key="1">
    <citation type="submission" date="2019-02" db="EMBL/GenBank/DDBJ databases">
        <title>Deep-cultivation of Planctomycetes and their phenomic and genomic characterization uncovers novel biology.</title>
        <authorList>
            <person name="Wiegand S."/>
            <person name="Jogler M."/>
            <person name="Boedeker C."/>
            <person name="Pinto D."/>
            <person name="Vollmers J."/>
            <person name="Rivas-Marin E."/>
            <person name="Kohn T."/>
            <person name="Peeters S.H."/>
            <person name="Heuer A."/>
            <person name="Rast P."/>
            <person name="Oberbeckmann S."/>
            <person name="Bunk B."/>
            <person name="Jeske O."/>
            <person name="Meyerdierks A."/>
            <person name="Storesund J.E."/>
            <person name="Kallscheuer N."/>
            <person name="Luecker S."/>
            <person name="Lage O.M."/>
            <person name="Pohl T."/>
            <person name="Merkel B.J."/>
            <person name="Hornburger P."/>
            <person name="Mueller R.-W."/>
            <person name="Bruemmer F."/>
            <person name="Labrenz M."/>
            <person name="Spormann A.M."/>
            <person name="Op den Camp H."/>
            <person name="Overmann J."/>
            <person name="Amann R."/>
            <person name="Jetten M.S.M."/>
            <person name="Mascher T."/>
            <person name="Medema M.H."/>
            <person name="Devos D.P."/>
            <person name="Kaster A.-K."/>
            <person name="Ovreas L."/>
            <person name="Rohde M."/>
            <person name="Galperin M.Y."/>
            <person name="Jogler C."/>
        </authorList>
    </citation>
    <scope>NUCLEOTIDE SEQUENCE [LARGE SCALE GENOMIC DNA]</scope>
    <source>
        <strain evidence="10 11">ElP</strain>
    </source>
</reference>
<dbReference type="InterPro" id="IPR010213">
    <property type="entry name" value="TF_NusA"/>
</dbReference>
<evidence type="ECO:0000256" key="2">
    <source>
        <dbReference type="ARBA" id="ARBA00022490"/>
    </source>
</evidence>
<dbReference type="GO" id="GO:0000166">
    <property type="term" value="F:nucleotide binding"/>
    <property type="evidence" value="ECO:0007669"/>
    <property type="project" value="InterPro"/>
</dbReference>
<evidence type="ECO:0000256" key="6">
    <source>
        <dbReference type="ARBA" id="ARBA00023163"/>
    </source>
</evidence>
<evidence type="ECO:0000259" key="9">
    <source>
        <dbReference type="PROSITE" id="PS50126"/>
    </source>
</evidence>
<dbReference type="InterPro" id="IPR009019">
    <property type="entry name" value="KH_sf_prok-type"/>
</dbReference>
<dbReference type="Gene3D" id="2.40.50.140">
    <property type="entry name" value="Nucleic acid-binding proteins"/>
    <property type="match status" value="1"/>
</dbReference>
<keyword evidence="1 7" id="KW-0806">Transcription termination</keyword>
<dbReference type="InterPro" id="IPR013735">
    <property type="entry name" value="TF_NusA_N"/>
</dbReference>
<evidence type="ECO:0000256" key="8">
    <source>
        <dbReference type="SAM" id="MobiDB-lite"/>
    </source>
</evidence>
<dbReference type="Proteomes" id="UP000317835">
    <property type="component" value="Chromosome"/>
</dbReference>
<evidence type="ECO:0000313" key="10">
    <source>
        <dbReference type="EMBL" id="QDV38062.1"/>
    </source>
</evidence>
<dbReference type="RefSeq" id="WP_197446471.1">
    <property type="nucleotide sequence ID" value="NZ_CP036426.1"/>
</dbReference>
<dbReference type="InterPro" id="IPR036555">
    <property type="entry name" value="NusA_N_sf"/>
</dbReference>
<dbReference type="InterPro" id="IPR010995">
    <property type="entry name" value="DNA_repair_Rad51/TF_NusA_a-hlx"/>
</dbReference>
<dbReference type="Gene3D" id="1.10.150.20">
    <property type="entry name" value="5' to 3' exonuclease, C-terminal subdomain"/>
    <property type="match status" value="1"/>
</dbReference>
<dbReference type="InterPro" id="IPR004087">
    <property type="entry name" value="KH_dom"/>
</dbReference>
<dbReference type="AlphaFoldDB" id="A0A518HB24"/>
<dbReference type="GO" id="GO:0031564">
    <property type="term" value="P:transcription antitermination"/>
    <property type="evidence" value="ECO:0007669"/>
    <property type="project" value="UniProtKB-UniRule"/>
</dbReference>
<dbReference type="Gene3D" id="3.30.1480.10">
    <property type="entry name" value="NusA, N-terminal domain"/>
    <property type="match status" value="1"/>
</dbReference>
<dbReference type="NCBIfam" id="TIGR01953">
    <property type="entry name" value="NusA"/>
    <property type="match status" value="1"/>
</dbReference>
<feature type="region of interest" description="Disordered" evidence="8">
    <location>
        <begin position="373"/>
        <end position="582"/>
    </location>
</feature>
<evidence type="ECO:0000313" key="11">
    <source>
        <dbReference type="Proteomes" id="UP000317835"/>
    </source>
</evidence>
<dbReference type="InterPro" id="IPR012340">
    <property type="entry name" value="NA-bd_OB-fold"/>
</dbReference>
<dbReference type="CDD" id="cd04455">
    <property type="entry name" value="S1_NusA"/>
    <property type="match status" value="1"/>
</dbReference>
<dbReference type="GO" id="GO:0005829">
    <property type="term" value="C:cytosol"/>
    <property type="evidence" value="ECO:0007669"/>
    <property type="project" value="TreeGrafter"/>
</dbReference>
<feature type="compositionally biased region" description="Basic and acidic residues" evidence="8">
    <location>
        <begin position="484"/>
        <end position="507"/>
    </location>
</feature>
<keyword evidence="4 7" id="KW-0694">RNA-binding</keyword>
<dbReference type="EMBL" id="CP036426">
    <property type="protein sequence ID" value="QDV38062.1"/>
    <property type="molecule type" value="Genomic_DNA"/>
</dbReference>
<dbReference type="Pfam" id="PF26594">
    <property type="entry name" value="KH_NusA_2nd"/>
    <property type="match status" value="1"/>
</dbReference>
<proteinExistence type="inferred from homology"/>
<comment type="similarity">
    <text evidence="7">Belongs to the NusA family.</text>
</comment>
<dbReference type="PANTHER" id="PTHR22648">
    <property type="entry name" value="TRANSCRIPTION TERMINATION FACTOR NUSA"/>
    <property type="match status" value="1"/>
</dbReference>
<dbReference type="KEGG" id="tpla:ElP_60100"/>
<feature type="compositionally biased region" description="Acidic residues" evidence="8">
    <location>
        <begin position="536"/>
        <end position="545"/>
    </location>
</feature>
<dbReference type="FunFam" id="3.30.300.20:FF:000005">
    <property type="entry name" value="Transcription termination/antitermination protein NusA"/>
    <property type="match status" value="1"/>
</dbReference>
<dbReference type="InterPro" id="IPR058582">
    <property type="entry name" value="KH_NusA_2nd"/>
</dbReference>
<dbReference type="SUPFAM" id="SSF50249">
    <property type="entry name" value="Nucleic acid-binding proteins"/>
    <property type="match status" value="1"/>
</dbReference>
<gene>
    <name evidence="7" type="primary">nusA</name>
    <name evidence="10" type="ORF">ElP_60100</name>
</gene>
<feature type="domain" description="S1 motif" evidence="9">
    <location>
        <begin position="103"/>
        <end position="167"/>
    </location>
</feature>
<dbReference type="Gene3D" id="3.30.300.20">
    <property type="match status" value="2"/>
</dbReference>
<dbReference type="SUPFAM" id="SSF69705">
    <property type="entry name" value="Transcription factor NusA, N-terminal domain"/>
    <property type="match status" value="1"/>
</dbReference>
<accession>A0A518HB24</accession>
<dbReference type="GO" id="GO:0006353">
    <property type="term" value="P:DNA-templated transcription termination"/>
    <property type="evidence" value="ECO:0007669"/>
    <property type="project" value="UniProtKB-UniRule"/>
</dbReference>
<sequence length="582" mass="62724">MSVDLVRIVDSIHREKNIPKEVLFEGLQSALATAARKHYPDAADITVTIDPDTGRIATVKDGEPVEPPDFGRIAAQTAKQVIIQKIREAERDTLFDEFDVLRGEMVTGTIQRFEGGAVTVNLGKTDGLLPRSESIPGESHHPGERVRAIVLDVRKVGQRVKIILSRTHPDFVRRLFELEIPEIADQTIQIRALAREAGYRSKVAVSSLDQKVDAVGACVGVRGTRIKNIVDELGGERIDIVRWNDALQVLIPNALQPAEIEEVLLCNLLGRAIVLVRDDQLSLAIGRRGQNVRLASKLVGWDIEIMTSEELDELIDKAVGQFSALEGCDADLSNRLVEQGILSYDDLSIMEIDDLVNTIEGLDEELARGLVSQSEQLAEQAEQDDLPRRKGARATPAAPVPEAEGAAEAGSFSIEDLAGEPPIGEAADSGIEPPDGLAASDEPVDADADPDPATDPDALDDDGSREDAGHDEEPAEQEAAYGSHDIDLADEAGHVEHRGHEVTHPPIDEENPEEDEDRTPDIGVGTVLASSRAEEGPDAGDESSEEDRPAPPIPDPDAPAADEAETPGPDSPERPAMDPNQP</sequence>
<dbReference type="CDD" id="cd22529">
    <property type="entry name" value="KH-II_NusA_rpt2"/>
    <property type="match status" value="1"/>
</dbReference>
<comment type="subcellular location">
    <subcellularLocation>
        <location evidence="7">Cytoplasm</location>
    </subcellularLocation>
</comment>
<dbReference type="PANTHER" id="PTHR22648:SF0">
    <property type="entry name" value="TRANSCRIPTION TERMINATION_ANTITERMINATION PROTEIN NUSA"/>
    <property type="match status" value="1"/>
</dbReference>
<keyword evidence="3 7" id="KW-0889">Transcription antitermination</keyword>
<dbReference type="InterPro" id="IPR015946">
    <property type="entry name" value="KH_dom-like_a/b"/>
</dbReference>
<comment type="function">
    <text evidence="7">Participates in both transcription termination and antitermination.</text>
</comment>
<comment type="subunit">
    <text evidence="7">Monomer. Binds directly to the core enzyme of the DNA-dependent RNA polymerase and to nascent RNA.</text>
</comment>
<dbReference type="SMART" id="SM00316">
    <property type="entry name" value="S1"/>
    <property type="match status" value="1"/>
</dbReference>
<organism evidence="10 11">
    <name type="scientific">Tautonia plasticadhaerens</name>
    <dbReference type="NCBI Taxonomy" id="2527974"/>
    <lineage>
        <taxon>Bacteria</taxon>
        <taxon>Pseudomonadati</taxon>
        <taxon>Planctomycetota</taxon>
        <taxon>Planctomycetia</taxon>
        <taxon>Isosphaerales</taxon>
        <taxon>Isosphaeraceae</taxon>
        <taxon>Tautonia</taxon>
    </lineage>
</organism>
<name>A0A518HB24_9BACT</name>
<keyword evidence="5 7" id="KW-0805">Transcription regulation</keyword>
<dbReference type="Pfam" id="PF13184">
    <property type="entry name" value="KH_NusA_1st"/>
    <property type="match status" value="1"/>
</dbReference>
<dbReference type="Pfam" id="PF00575">
    <property type="entry name" value="S1"/>
    <property type="match status" value="1"/>
</dbReference>
<evidence type="ECO:0000256" key="4">
    <source>
        <dbReference type="ARBA" id="ARBA00022884"/>
    </source>
</evidence>
<dbReference type="SUPFAM" id="SSF47794">
    <property type="entry name" value="Rad51 N-terminal domain-like"/>
    <property type="match status" value="1"/>
</dbReference>
<evidence type="ECO:0000256" key="3">
    <source>
        <dbReference type="ARBA" id="ARBA00022814"/>
    </source>
</evidence>